<evidence type="ECO:0000313" key="3">
    <source>
        <dbReference type="EMBL" id="OAK51585.1"/>
    </source>
</evidence>
<evidence type="ECO:0000259" key="2">
    <source>
        <dbReference type="PROSITE" id="PS50943"/>
    </source>
</evidence>
<reference evidence="3 4" key="1">
    <citation type="submission" date="2016-03" db="EMBL/GenBank/DDBJ databases">
        <title>Genome sequence of Rhodococcus kyotonensis KB10.</title>
        <authorList>
            <person name="Jeong H."/>
            <person name="Hong C.E."/>
            <person name="Jo S.H."/>
            <person name="Park J.M."/>
        </authorList>
    </citation>
    <scope>NUCLEOTIDE SEQUENCE [LARGE SCALE GENOMIC DNA]</scope>
    <source>
        <strain evidence="3 4">KB10</strain>
    </source>
</reference>
<keyword evidence="4" id="KW-1185">Reference proteome</keyword>
<dbReference type="SMART" id="SM00530">
    <property type="entry name" value="HTH_XRE"/>
    <property type="match status" value="1"/>
</dbReference>
<protein>
    <submittedName>
        <fullName evidence="3">Transcriptional regulator</fullName>
    </submittedName>
</protein>
<dbReference type="SUPFAM" id="SSF47413">
    <property type="entry name" value="lambda repressor-like DNA-binding domains"/>
    <property type="match status" value="1"/>
</dbReference>
<name>A0A177Y7W9_9NOCA</name>
<evidence type="ECO:0000313" key="4">
    <source>
        <dbReference type="Proteomes" id="UP000077519"/>
    </source>
</evidence>
<dbReference type="RefSeq" id="WP_068430925.1">
    <property type="nucleotide sequence ID" value="NZ_LVHI01000038.1"/>
</dbReference>
<dbReference type="Gene3D" id="1.10.260.40">
    <property type="entry name" value="lambda repressor-like DNA-binding domains"/>
    <property type="match status" value="1"/>
</dbReference>
<dbReference type="CDD" id="cd00093">
    <property type="entry name" value="HTH_XRE"/>
    <property type="match status" value="1"/>
</dbReference>
<organism evidence="3 4">
    <name type="scientific">Rhodococcoides kyotonense</name>
    <dbReference type="NCBI Taxonomy" id="398843"/>
    <lineage>
        <taxon>Bacteria</taxon>
        <taxon>Bacillati</taxon>
        <taxon>Actinomycetota</taxon>
        <taxon>Actinomycetes</taxon>
        <taxon>Mycobacteriales</taxon>
        <taxon>Nocardiaceae</taxon>
        <taxon>Rhodococcoides</taxon>
    </lineage>
</organism>
<feature type="region of interest" description="Disordered" evidence="1">
    <location>
        <begin position="1"/>
        <end position="21"/>
    </location>
</feature>
<proteinExistence type="predicted"/>
<sequence>MADTNEIAPVVPLRRPEDASEPLVRDGMGKVLRRLRQDQGRTLDDVASEARVSTPYLSEIERGRKEASSEVLSALCGALEIKPSHLMILTGRELAGASPLRRVSRGPAPVTMMAA</sequence>
<dbReference type="InterPro" id="IPR010982">
    <property type="entry name" value="Lambda_DNA-bd_dom_sf"/>
</dbReference>
<feature type="domain" description="HTH cro/C1-type" evidence="2">
    <location>
        <begin position="32"/>
        <end position="86"/>
    </location>
</feature>
<dbReference type="Pfam" id="PF13560">
    <property type="entry name" value="HTH_31"/>
    <property type="match status" value="1"/>
</dbReference>
<gene>
    <name evidence="3" type="ORF">A3K89_11725</name>
</gene>
<dbReference type="EMBL" id="LVHI01000038">
    <property type="protein sequence ID" value="OAK51585.1"/>
    <property type="molecule type" value="Genomic_DNA"/>
</dbReference>
<dbReference type="InterPro" id="IPR001387">
    <property type="entry name" value="Cro/C1-type_HTH"/>
</dbReference>
<dbReference type="GO" id="GO:0003677">
    <property type="term" value="F:DNA binding"/>
    <property type="evidence" value="ECO:0007669"/>
    <property type="project" value="InterPro"/>
</dbReference>
<comment type="caution">
    <text evidence="3">The sequence shown here is derived from an EMBL/GenBank/DDBJ whole genome shotgun (WGS) entry which is preliminary data.</text>
</comment>
<accession>A0A177Y7W9</accession>
<dbReference type="Proteomes" id="UP000077519">
    <property type="component" value="Unassembled WGS sequence"/>
</dbReference>
<evidence type="ECO:0000256" key="1">
    <source>
        <dbReference type="SAM" id="MobiDB-lite"/>
    </source>
</evidence>
<dbReference type="AlphaFoldDB" id="A0A177Y7W9"/>
<dbReference type="PROSITE" id="PS50943">
    <property type="entry name" value="HTH_CROC1"/>
    <property type="match status" value="1"/>
</dbReference>